<organism evidence="2 3">
    <name type="scientific">Butyrivibrio fibrisolvens</name>
    <dbReference type="NCBI Taxonomy" id="831"/>
    <lineage>
        <taxon>Bacteria</taxon>
        <taxon>Bacillati</taxon>
        <taxon>Bacillota</taxon>
        <taxon>Clostridia</taxon>
        <taxon>Lachnospirales</taxon>
        <taxon>Lachnospiraceae</taxon>
        <taxon>Butyrivibrio</taxon>
    </lineage>
</organism>
<dbReference type="OrthoDB" id="9786793at2"/>
<feature type="transmembrane region" description="Helical" evidence="1">
    <location>
        <begin position="46"/>
        <end position="70"/>
    </location>
</feature>
<sequence length="169" mass="18129">MKKSKTLYIVQAGVIGALYVVLTMFAQGFDLASGAIQCRFSEALTILPFFTPAAIPGVTIGCLLSNILMQSALPDVIFGTLATLIGCIGTYALRKHRILCSLPPVISNALIIPFVLKYAYGMTDLIPFMMLTVGAGEVITCVIFGEILLNALFPVRGILFADDHTAKKI</sequence>
<keyword evidence="1" id="KW-0812">Transmembrane</keyword>
<dbReference type="AlphaFoldDB" id="A0A1H9NBT1"/>
<accession>A0A1H9NBT1</accession>
<dbReference type="Pfam" id="PF06177">
    <property type="entry name" value="QueT"/>
    <property type="match status" value="1"/>
</dbReference>
<keyword evidence="1" id="KW-0472">Membrane</keyword>
<dbReference type="RefSeq" id="WP_022756485.1">
    <property type="nucleotide sequence ID" value="NZ_FOGJ01000004.1"/>
</dbReference>
<dbReference type="PANTHER" id="PTHR40044">
    <property type="entry name" value="INTEGRAL MEMBRANE PROTEIN-RELATED"/>
    <property type="match status" value="1"/>
</dbReference>
<evidence type="ECO:0000313" key="3">
    <source>
        <dbReference type="Proteomes" id="UP000182584"/>
    </source>
</evidence>
<feature type="transmembrane region" description="Helical" evidence="1">
    <location>
        <begin position="126"/>
        <end position="149"/>
    </location>
</feature>
<protein>
    <submittedName>
        <fullName evidence="2">Uncharacterized membrane protein</fullName>
    </submittedName>
</protein>
<feature type="transmembrane region" description="Helical" evidence="1">
    <location>
        <begin position="6"/>
        <end position="25"/>
    </location>
</feature>
<reference evidence="2 3" key="1">
    <citation type="submission" date="2016-10" db="EMBL/GenBank/DDBJ databases">
        <authorList>
            <person name="de Groot N.N."/>
        </authorList>
    </citation>
    <scope>NUCLEOTIDE SEQUENCE [LARGE SCALE GENOMIC DNA]</scope>
    <source>
        <strain evidence="2 3">AR40</strain>
    </source>
</reference>
<keyword evidence="1" id="KW-1133">Transmembrane helix</keyword>
<proteinExistence type="predicted"/>
<evidence type="ECO:0000256" key="1">
    <source>
        <dbReference type="SAM" id="Phobius"/>
    </source>
</evidence>
<name>A0A1H9NBT1_BUTFI</name>
<feature type="transmembrane region" description="Helical" evidence="1">
    <location>
        <begin position="100"/>
        <end position="120"/>
    </location>
</feature>
<dbReference type="PIRSF" id="PIRSF031501">
    <property type="entry name" value="QueT"/>
    <property type="match status" value="1"/>
</dbReference>
<dbReference type="EMBL" id="FOGJ01000004">
    <property type="protein sequence ID" value="SER32823.1"/>
    <property type="molecule type" value="Genomic_DNA"/>
</dbReference>
<gene>
    <name evidence="2" type="ORF">SAMN04487884_104110</name>
</gene>
<feature type="transmembrane region" description="Helical" evidence="1">
    <location>
        <begin position="76"/>
        <end position="93"/>
    </location>
</feature>
<dbReference type="eggNOG" id="COG4708">
    <property type="taxonomic scope" value="Bacteria"/>
</dbReference>
<dbReference type="PANTHER" id="PTHR40044:SF1">
    <property type="entry name" value="INTEGRAL MEMBRANE PROTEIN"/>
    <property type="match status" value="1"/>
</dbReference>
<evidence type="ECO:0000313" key="2">
    <source>
        <dbReference type="EMBL" id="SER32823.1"/>
    </source>
</evidence>
<dbReference type="InterPro" id="IPR010387">
    <property type="entry name" value="QueT"/>
</dbReference>
<dbReference type="Proteomes" id="UP000182584">
    <property type="component" value="Unassembled WGS sequence"/>
</dbReference>